<reference evidence="1 2" key="1">
    <citation type="submission" date="2009-02" db="EMBL/GenBank/DDBJ databases">
        <authorList>
            <person name="Fulton L."/>
            <person name="Clifton S."/>
            <person name="Fulton B."/>
            <person name="Xu J."/>
            <person name="Minx P."/>
            <person name="Pepin K.H."/>
            <person name="Johnson M."/>
            <person name="Bhonagiri V."/>
            <person name="Nash W.E."/>
            <person name="Mardis E.R."/>
            <person name="Wilson R.K."/>
        </authorList>
    </citation>
    <scope>NUCLEOTIDE SEQUENCE [LARGE SCALE GENOMIC DNA]</scope>
    <source>
        <strain evidence="1 2">ATCC 27758</strain>
    </source>
</reference>
<comment type="caution">
    <text evidence="1">The sequence shown here is derived from an EMBL/GenBank/DDBJ whole genome shotgun (WGS) entry which is preliminary data.</text>
</comment>
<reference evidence="1 2" key="2">
    <citation type="submission" date="2009-03" db="EMBL/GenBank/DDBJ databases">
        <title>Draft genome sequence of Coprococcus comes (ATCC 27758).</title>
        <authorList>
            <person name="Sudarsanam P."/>
            <person name="Ley R."/>
            <person name="Guruge J."/>
            <person name="Turnbaugh P.J."/>
            <person name="Mahowald M."/>
            <person name="Liep D."/>
            <person name="Gordon J."/>
        </authorList>
    </citation>
    <scope>NUCLEOTIDE SEQUENCE [LARGE SCALE GENOMIC DNA]</scope>
    <source>
        <strain evidence="1 2">ATCC 27758</strain>
    </source>
</reference>
<organism evidence="1 2">
    <name type="scientific">Coprococcus comes ATCC 27758</name>
    <dbReference type="NCBI Taxonomy" id="470146"/>
    <lineage>
        <taxon>Bacteria</taxon>
        <taxon>Bacillati</taxon>
        <taxon>Bacillota</taxon>
        <taxon>Clostridia</taxon>
        <taxon>Lachnospirales</taxon>
        <taxon>Lachnospiraceae</taxon>
        <taxon>Coprococcus</taxon>
    </lineage>
</organism>
<proteinExistence type="predicted"/>
<name>C0B987_9FIRM</name>
<accession>C0B987</accession>
<dbReference type="AlphaFoldDB" id="C0B987"/>
<dbReference type="HOGENOM" id="CLU_3198543_0_0_9"/>
<gene>
    <name evidence="1" type="ORF">COPCOM_01713</name>
</gene>
<evidence type="ECO:0000313" key="1">
    <source>
        <dbReference type="EMBL" id="EEG89839.1"/>
    </source>
</evidence>
<sequence>MSAIFLFFFSLTEKNSSVCPHKCGQISILHKKIALPNKKQSNFHI</sequence>
<protein>
    <submittedName>
        <fullName evidence="1">Uncharacterized protein</fullName>
    </submittedName>
</protein>
<evidence type="ECO:0000313" key="2">
    <source>
        <dbReference type="Proteomes" id="UP000003793"/>
    </source>
</evidence>
<dbReference type="Proteomes" id="UP000003793">
    <property type="component" value="Unassembled WGS sequence"/>
</dbReference>
<dbReference type="EMBL" id="ABVR01000040">
    <property type="protein sequence ID" value="EEG89839.1"/>
    <property type="molecule type" value="Genomic_DNA"/>
</dbReference>